<proteinExistence type="predicted"/>
<keyword evidence="1" id="KW-1185">Reference proteome</keyword>
<evidence type="ECO:0000313" key="2">
    <source>
        <dbReference type="WBParaSite" id="Minc3s07845g41600"/>
    </source>
</evidence>
<sequence length="109" mass="13409">MNSYNNNSKRQVLSLYSRIIRLSKSWTAKEPKNTCIEREYILTEARNEFRKIFLRQIKQKLNNYWTREINVWELLYIMESPTIDQNIYLPQPLTVFLILKKFYLKPFNR</sequence>
<organism evidence="1 2">
    <name type="scientific">Meloidogyne incognita</name>
    <name type="common">Southern root-knot nematode worm</name>
    <name type="synonym">Oxyuris incognita</name>
    <dbReference type="NCBI Taxonomy" id="6306"/>
    <lineage>
        <taxon>Eukaryota</taxon>
        <taxon>Metazoa</taxon>
        <taxon>Ecdysozoa</taxon>
        <taxon>Nematoda</taxon>
        <taxon>Chromadorea</taxon>
        <taxon>Rhabditida</taxon>
        <taxon>Tylenchina</taxon>
        <taxon>Tylenchomorpha</taxon>
        <taxon>Tylenchoidea</taxon>
        <taxon>Meloidogynidae</taxon>
        <taxon>Meloidogyninae</taxon>
        <taxon>Meloidogyne</taxon>
        <taxon>Meloidogyne incognita group</taxon>
    </lineage>
</organism>
<dbReference type="AlphaFoldDB" id="A0A914NM22"/>
<protein>
    <submittedName>
        <fullName evidence="2">Complex 1 LYR protein domain-containing protein</fullName>
    </submittedName>
</protein>
<evidence type="ECO:0000313" key="1">
    <source>
        <dbReference type="Proteomes" id="UP000887563"/>
    </source>
</evidence>
<reference evidence="2" key="1">
    <citation type="submission" date="2022-11" db="UniProtKB">
        <authorList>
            <consortium name="WormBaseParasite"/>
        </authorList>
    </citation>
    <scope>IDENTIFICATION</scope>
</reference>
<accession>A0A914NM22</accession>
<dbReference type="WBParaSite" id="Minc3s07845g41600">
    <property type="protein sequence ID" value="Minc3s07845g41600"/>
    <property type="gene ID" value="Minc3s07845g41600"/>
</dbReference>
<name>A0A914NM22_MELIC</name>
<dbReference type="Proteomes" id="UP000887563">
    <property type="component" value="Unplaced"/>
</dbReference>